<evidence type="ECO:0000256" key="1">
    <source>
        <dbReference type="ARBA" id="ARBA00006315"/>
    </source>
</evidence>
<dbReference type="AlphaFoldDB" id="A0A831ZLT7"/>
<comment type="caution">
    <text evidence="2">The sequence shown here is derived from an EMBL/GenBank/DDBJ whole genome shotgun (WGS) entry which is preliminary data.</text>
</comment>
<comment type="similarity">
    <text evidence="1">Belongs to the MEMO1 family.</text>
</comment>
<dbReference type="Gene3D" id="3.40.830.10">
    <property type="entry name" value="LigB-like"/>
    <property type="match status" value="1"/>
</dbReference>
<reference evidence="2" key="1">
    <citation type="journal article" date="2020" name="mSystems">
        <title>Genome- and Community-Level Interaction Insights into Carbon Utilization and Element Cycling Functions of Hydrothermarchaeota in Hydrothermal Sediment.</title>
        <authorList>
            <person name="Zhou Z."/>
            <person name="Liu Y."/>
            <person name="Xu W."/>
            <person name="Pan J."/>
            <person name="Luo Z.H."/>
            <person name="Li M."/>
        </authorList>
    </citation>
    <scope>NUCLEOTIDE SEQUENCE [LARGE SCALE GENOMIC DNA]</scope>
    <source>
        <strain evidence="2">SpSt-456</strain>
    </source>
</reference>
<dbReference type="PANTHER" id="PTHR11060">
    <property type="entry name" value="PROTEIN MEMO1"/>
    <property type="match status" value="1"/>
</dbReference>
<sequence length="441" mass="49378">MPHGGFVLRAREMFRSGSYGRCHVSHLHGTVNVEAEPMEHPKLRYGLDAVPIHHEGRPYILLRDRLGYNDNPVLLNADFAPFLALMDGRHSVRDIQAFFLRRTGRLIYSEQIEEVIRVLDENLFLDNARYADHVRREVQRFCDDPVRRMRHAGKSYPQPAEELRAFLDALFAAGPGNRAEPRPLVGLVAPHIDIRAGAATFACAYTALRQAEPPDVWVIVGTGHEPIENFFAVTFKDFETPLGLVPCDRDLAEEIVRRTPRDVRAGEYAHSREHTIEFQAVFLAYVQPTARIVPVLCSFGVEDWSSHKAAIDGFCDGLREALEPSGASVGVLASVDLAHIGPRYGDDFLPNRLTVQEHLEADRKLLRTLEAPDPDAFMAEILKDGNARKVCGVPPLYVLSRVLRDKARGRVLHHDHAVVDRQGSFVTFAAVAYYGEGLAES</sequence>
<accession>A0A831ZLT7</accession>
<evidence type="ECO:0000313" key="2">
    <source>
        <dbReference type="EMBL" id="HFK97951.1"/>
    </source>
</evidence>
<dbReference type="CDD" id="cd07361">
    <property type="entry name" value="MEMO_like"/>
    <property type="match status" value="1"/>
</dbReference>
<dbReference type="EMBL" id="DSTK01000035">
    <property type="protein sequence ID" value="HFK97951.1"/>
    <property type="molecule type" value="Genomic_DNA"/>
</dbReference>
<dbReference type="NCBIfam" id="TIGR04336">
    <property type="entry name" value="AmmeMemoSam_B"/>
    <property type="match status" value="1"/>
</dbReference>
<proteinExistence type="inferred from homology"/>
<name>A0A831ZLT7_9BACT</name>
<dbReference type="Pfam" id="PF01875">
    <property type="entry name" value="Memo"/>
    <property type="match status" value="1"/>
</dbReference>
<organism evidence="2">
    <name type="scientific">Desulfacinum infernum</name>
    <dbReference type="NCBI Taxonomy" id="35837"/>
    <lineage>
        <taxon>Bacteria</taxon>
        <taxon>Pseudomonadati</taxon>
        <taxon>Thermodesulfobacteriota</taxon>
        <taxon>Syntrophobacteria</taxon>
        <taxon>Syntrophobacterales</taxon>
        <taxon>Syntrophobacteraceae</taxon>
        <taxon>Desulfacinum</taxon>
    </lineage>
</organism>
<dbReference type="InterPro" id="IPR002737">
    <property type="entry name" value="MEMO1_fam"/>
</dbReference>
<dbReference type="PANTHER" id="PTHR11060:SF0">
    <property type="entry name" value="PROTEIN MEMO1"/>
    <property type="match status" value="1"/>
</dbReference>
<protein>
    <submittedName>
        <fullName evidence="2">AmmeMemoRadiSam system protein B</fullName>
    </submittedName>
</protein>
<gene>
    <name evidence="2" type="primary">amrB</name>
    <name evidence="2" type="ORF">ENS06_11615</name>
</gene>